<evidence type="ECO:0000313" key="2">
    <source>
        <dbReference type="Proteomes" id="UP001597128"/>
    </source>
</evidence>
<proteinExistence type="predicted"/>
<comment type="caution">
    <text evidence="1">The sequence shown here is derived from an EMBL/GenBank/DDBJ whole genome shotgun (WGS) entry which is preliminary data.</text>
</comment>
<dbReference type="RefSeq" id="WP_379056050.1">
    <property type="nucleotide sequence ID" value="NZ_JBHTKB010000001.1"/>
</dbReference>
<dbReference type="EMBL" id="JBHTKB010000001">
    <property type="protein sequence ID" value="MFD0912865.1"/>
    <property type="molecule type" value="Genomic_DNA"/>
</dbReference>
<name>A0ABW3F3P7_9PROT</name>
<keyword evidence="2" id="KW-1185">Reference proteome</keyword>
<protein>
    <submittedName>
        <fullName evidence="1">DUF1439 domain-containing protein</fullName>
    </submittedName>
</protein>
<dbReference type="Proteomes" id="UP001597128">
    <property type="component" value="Unassembled WGS sequence"/>
</dbReference>
<gene>
    <name evidence="1" type="ORF">ACFQ1Z_04835</name>
</gene>
<sequence length="182" mass="20039">MRLFKNIFSALLVVILLSQCATMMGERTVRMSASQIQQKLNSKLEKPFTVKKMFHVQLSNALVTLDPATGRIHTSMDANIGSELLANTATGKATLSGLLKFDAARNAVILDQPAIEAIQLDGANSQWNGMLQQLAKEAGSKWLNQLVLYEVKPEELVYGGTHYQPTDLRITADEVLVTLKPQ</sequence>
<evidence type="ECO:0000313" key="1">
    <source>
        <dbReference type="EMBL" id="MFD0912865.1"/>
    </source>
</evidence>
<dbReference type="InterPro" id="IPR010835">
    <property type="entry name" value="DUF1439"/>
</dbReference>
<dbReference type="Gene3D" id="3.15.10.40">
    <property type="entry name" value="Uncharacterised protein PF07273, DUF1439"/>
    <property type="match status" value="1"/>
</dbReference>
<organism evidence="1 2">
    <name type="scientific">Methylophilus luteus</name>
    <dbReference type="NCBI Taxonomy" id="640108"/>
    <lineage>
        <taxon>Bacteria</taxon>
        <taxon>Pseudomonadati</taxon>
        <taxon>Pseudomonadota</taxon>
        <taxon>Betaproteobacteria</taxon>
        <taxon>Nitrosomonadales</taxon>
        <taxon>Methylophilaceae</taxon>
        <taxon>Methylophilus</taxon>
    </lineage>
</organism>
<accession>A0ABW3F3P7</accession>
<dbReference type="Pfam" id="PF07273">
    <property type="entry name" value="DUF1439"/>
    <property type="match status" value="1"/>
</dbReference>
<reference evidence="2" key="1">
    <citation type="journal article" date="2019" name="Int. J. Syst. Evol. Microbiol.">
        <title>The Global Catalogue of Microorganisms (GCM) 10K type strain sequencing project: providing services to taxonomists for standard genome sequencing and annotation.</title>
        <authorList>
            <consortium name="The Broad Institute Genomics Platform"/>
            <consortium name="The Broad Institute Genome Sequencing Center for Infectious Disease"/>
            <person name="Wu L."/>
            <person name="Ma J."/>
        </authorList>
    </citation>
    <scope>NUCLEOTIDE SEQUENCE [LARGE SCALE GENOMIC DNA]</scope>
    <source>
        <strain evidence="2">CCUG 58412</strain>
    </source>
</reference>